<reference evidence="2" key="1">
    <citation type="submission" date="2018-02" db="EMBL/GenBank/DDBJ databases">
        <title>Rhizophora mucronata_Transcriptome.</title>
        <authorList>
            <person name="Meera S.P."/>
            <person name="Sreeshan A."/>
            <person name="Augustine A."/>
        </authorList>
    </citation>
    <scope>NUCLEOTIDE SEQUENCE</scope>
    <source>
        <tissue evidence="2">Leaf</tissue>
    </source>
</reference>
<dbReference type="EMBL" id="GGEC01077482">
    <property type="protein sequence ID" value="MBX57966.1"/>
    <property type="molecule type" value="Transcribed_RNA"/>
</dbReference>
<organism evidence="2">
    <name type="scientific">Rhizophora mucronata</name>
    <name type="common">Asiatic mangrove</name>
    <dbReference type="NCBI Taxonomy" id="61149"/>
    <lineage>
        <taxon>Eukaryota</taxon>
        <taxon>Viridiplantae</taxon>
        <taxon>Streptophyta</taxon>
        <taxon>Embryophyta</taxon>
        <taxon>Tracheophyta</taxon>
        <taxon>Spermatophyta</taxon>
        <taxon>Magnoliopsida</taxon>
        <taxon>eudicotyledons</taxon>
        <taxon>Gunneridae</taxon>
        <taxon>Pentapetalae</taxon>
        <taxon>rosids</taxon>
        <taxon>fabids</taxon>
        <taxon>Malpighiales</taxon>
        <taxon>Rhizophoraceae</taxon>
        <taxon>Rhizophora</taxon>
    </lineage>
</organism>
<dbReference type="AlphaFoldDB" id="A0A2P2PT99"/>
<accession>A0A2P2PT99</accession>
<keyword evidence="1" id="KW-0812">Transmembrane</keyword>
<evidence type="ECO:0000313" key="2">
    <source>
        <dbReference type="EMBL" id="MBX57966.1"/>
    </source>
</evidence>
<proteinExistence type="predicted"/>
<keyword evidence="1" id="KW-0472">Membrane</keyword>
<keyword evidence="1" id="KW-1133">Transmembrane helix</keyword>
<evidence type="ECO:0000256" key="1">
    <source>
        <dbReference type="SAM" id="Phobius"/>
    </source>
</evidence>
<sequence length="51" mass="5816">MLYNSDVVFGLLHFCPHFASVYIHVLISHALRYGSRFLSSLASSFLERSII</sequence>
<name>A0A2P2PT99_RHIMU</name>
<protein>
    <submittedName>
        <fullName evidence="2">Uncharacterized protein</fullName>
    </submittedName>
</protein>
<feature type="transmembrane region" description="Helical" evidence="1">
    <location>
        <begin position="6"/>
        <end position="27"/>
    </location>
</feature>